<organism evidence="2 3">
    <name type="scientific">Promicromonospora iranensis</name>
    <dbReference type="NCBI Taxonomy" id="1105144"/>
    <lineage>
        <taxon>Bacteria</taxon>
        <taxon>Bacillati</taxon>
        <taxon>Actinomycetota</taxon>
        <taxon>Actinomycetes</taxon>
        <taxon>Micrococcales</taxon>
        <taxon>Promicromonosporaceae</taxon>
        <taxon>Promicromonospora</taxon>
    </lineage>
</organism>
<dbReference type="RefSeq" id="WP_274997189.1">
    <property type="nucleotide sequence ID" value="NZ_JAJQQP010000015.1"/>
</dbReference>
<comment type="caution">
    <text evidence="2">The sequence shown here is derived from an EMBL/GenBank/DDBJ whole genome shotgun (WGS) entry which is preliminary data.</text>
</comment>
<sequence length="127" mass="13836">MSAPKRIQLRRTAGWRKPEGAVSVARPTKWGNPFRVAPVHAGGPFDVVLGEDGFVAQSTGLAVAREIAVEHFRRGIHPAAPKDSLPDYPLYADIERELRGRDLACWCPLDQQCHADVLLEIANGAAS</sequence>
<dbReference type="InterPro" id="IPR025475">
    <property type="entry name" value="DUF4326"/>
</dbReference>
<gene>
    <name evidence="2" type="ORF">J2S48_004759</name>
</gene>
<dbReference type="Proteomes" id="UP001183585">
    <property type="component" value="Unassembled WGS sequence"/>
</dbReference>
<name>A0ABU2CV80_9MICO</name>
<accession>A0ABU2CV80</accession>
<evidence type="ECO:0000313" key="3">
    <source>
        <dbReference type="Proteomes" id="UP001183585"/>
    </source>
</evidence>
<evidence type="ECO:0000259" key="1">
    <source>
        <dbReference type="Pfam" id="PF14216"/>
    </source>
</evidence>
<dbReference type="Pfam" id="PF14216">
    <property type="entry name" value="DUF4326"/>
    <property type="match status" value="1"/>
</dbReference>
<feature type="domain" description="DUF4326" evidence="1">
    <location>
        <begin position="11"/>
        <end position="120"/>
    </location>
</feature>
<reference evidence="2 3" key="1">
    <citation type="submission" date="2023-07" db="EMBL/GenBank/DDBJ databases">
        <title>Sequencing the genomes of 1000 actinobacteria strains.</title>
        <authorList>
            <person name="Klenk H.-P."/>
        </authorList>
    </citation>
    <scope>NUCLEOTIDE SEQUENCE [LARGE SCALE GENOMIC DNA]</scope>
    <source>
        <strain evidence="2 3">DSM 45554</strain>
    </source>
</reference>
<evidence type="ECO:0000313" key="2">
    <source>
        <dbReference type="EMBL" id="MDR7385244.1"/>
    </source>
</evidence>
<dbReference type="EMBL" id="JAVDYE010000001">
    <property type="protein sequence ID" value="MDR7385244.1"/>
    <property type="molecule type" value="Genomic_DNA"/>
</dbReference>
<keyword evidence="3" id="KW-1185">Reference proteome</keyword>
<proteinExistence type="predicted"/>
<protein>
    <recommendedName>
        <fullName evidence="1">DUF4326 domain-containing protein</fullName>
    </recommendedName>
</protein>